<evidence type="ECO:0000313" key="3">
    <source>
        <dbReference type="Proteomes" id="UP001066276"/>
    </source>
</evidence>
<protein>
    <submittedName>
        <fullName evidence="2">Uncharacterized protein</fullName>
    </submittedName>
</protein>
<evidence type="ECO:0000313" key="2">
    <source>
        <dbReference type="EMBL" id="KAJ1145624.1"/>
    </source>
</evidence>
<feature type="region of interest" description="Disordered" evidence="1">
    <location>
        <begin position="1"/>
        <end position="68"/>
    </location>
</feature>
<accession>A0AAV7R347</accession>
<gene>
    <name evidence="2" type="ORF">NDU88_011910</name>
</gene>
<dbReference type="EMBL" id="JANPWB010000010">
    <property type="protein sequence ID" value="KAJ1145624.1"/>
    <property type="molecule type" value="Genomic_DNA"/>
</dbReference>
<dbReference type="AlphaFoldDB" id="A0AAV7R347"/>
<reference evidence="2" key="1">
    <citation type="journal article" date="2022" name="bioRxiv">
        <title>Sequencing and chromosome-scale assembly of the giantPleurodeles waltlgenome.</title>
        <authorList>
            <person name="Brown T."/>
            <person name="Elewa A."/>
            <person name="Iarovenko S."/>
            <person name="Subramanian E."/>
            <person name="Araus A.J."/>
            <person name="Petzold A."/>
            <person name="Susuki M."/>
            <person name="Suzuki K.-i.T."/>
            <person name="Hayashi T."/>
            <person name="Toyoda A."/>
            <person name="Oliveira C."/>
            <person name="Osipova E."/>
            <person name="Leigh N.D."/>
            <person name="Simon A."/>
            <person name="Yun M.H."/>
        </authorList>
    </citation>
    <scope>NUCLEOTIDE SEQUENCE</scope>
    <source>
        <strain evidence="2">20211129_DDA</strain>
        <tissue evidence="2">Liver</tissue>
    </source>
</reference>
<feature type="compositionally biased region" description="Basic and acidic residues" evidence="1">
    <location>
        <begin position="18"/>
        <end position="42"/>
    </location>
</feature>
<proteinExistence type="predicted"/>
<comment type="caution">
    <text evidence="2">The sequence shown here is derived from an EMBL/GenBank/DDBJ whole genome shotgun (WGS) entry which is preliminary data.</text>
</comment>
<keyword evidence="3" id="KW-1185">Reference proteome</keyword>
<organism evidence="2 3">
    <name type="scientific">Pleurodeles waltl</name>
    <name type="common">Iberian ribbed newt</name>
    <dbReference type="NCBI Taxonomy" id="8319"/>
    <lineage>
        <taxon>Eukaryota</taxon>
        <taxon>Metazoa</taxon>
        <taxon>Chordata</taxon>
        <taxon>Craniata</taxon>
        <taxon>Vertebrata</taxon>
        <taxon>Euteleostomi</taxon>
        <taxon>Amphibia</taxon>
        <taxon>Batrachia</taxon>
        <taxon>Caudata</taxon>
        <taxon>Salamandroidea</taxon>
        <taxon>Salamandridae</taxon>
        <taxon>Pleurodelinae</taxon>
        <taxon>Pleurodeles</taxon>
    </lineage>
</organism>
<evidence type="ECO:0000256" key="1">
    <source>
        <dbReference type="SAM" id="MobiDB-lite"/>
    </source>
</evidence>
<sequence length="98" mass="11474">MFGPGHHNGIVCQKRQKRESGRTAEIRREAEEARRRWNKDGRSAQQLKRTKDADRGGNPNESAWGFRQRQLWHRRRTAKLPATLQEKRGILRCVQKSG</sequence>
<name>A0AAV7R347_PLEWA</name>
<dbReference type="Proteomes" id="UP001066276">
    <property type="component" value="Chromosome 6"/>
</dbReference>